<dbReference type="RefSeq" id="WP_070976350.1">
    <property type="nucleotide sequence ID" value="NZ_CP043420.1"/>
</dbReference>
<dbReference type="Proteomes" id="UP000322553">
    <property type="component" value="Chromosome"/>
</dbReference>
<dbReference type="EMBL" id="CP043420">
    <property type="protein sequence ID" value="QEL10602.1"/>
    <property type="molecule type" value="Genomic_DNA"/>
</dbReference>
<gene>
    <name evidence="2" type="ORF">FY550_05290</name>
</gene>
<reference evidence="2 3" key="1">
    <citation type="submission" date="2019-08" db="EMBL/GenBank/DDBJ databases">
        <title>Complete genome sequence of Kushneria sp. YCWA18, a halophilic phosphate-solubilizing bacterium isolated from Daqiao saltern in China.</title>
        <authorList>
            <person name="Du G.-X."/>
            <person name="Qu L.-Y."/>
        </authorList>
    </citation>
    <scope>NUCLEOTIDE SEQUENCE [LARGE SCALE GENOMIC DNA]</scope>
    <source>
        <strain evidence="2 3">YCWA18</strain>
    </source>
</reference>
<accession>A0A1S1NYL0</accession>
<keyword evidence="1" id="KW-0238">DNA-binding</keyword>
<dbReference type="PANTHER" id="PTHR46797:SF1">
    <property type="entry name" value="METHYLPHOSPHONATE SYNTHASE"/>
    <property type="match status" value="1"/>
</dbReference>
<dbReference type="InterPro" id="IPR010982">
    <property type="entry name" value="Lambda_DNA-bd_dom_sf"/>
</dbReference>
<dbReference type="SUPFAM" id="SSF51182">
    <property type="entry name" value="RmlC-like cupins"/>
    <property type="match status" value="1"/>
</dbReference>
<sequence length="177" mass="19499">MEEHALKALGQRITCLRQQREWSLSHLAERAGIAKSNLSRIEQGIGNPTLDTLWRMARQLEVPFGTLVAPATGALIDSGMRVTLLEQGTDDACPVDAYLMHCDPHGRRIAEAHTPHARERVEVIHGHIRVGPTEAPTELDAGDSLEFNADCEHLYAAGDQPVAMLITILYAPRRPRG</sequence>
<evidence type="ECO:0000313" key="3">
    <source>
        <dbReference type="Proteomes" id="UP000322553"/>
    </source>
</evidence>
<dbReference type="InterPro" id="IPR050807">
    <property type="entry name" value="TransReg_Diox_bact_type"/>
</dbReference>
<dbReference type="GO" id="GO:0005829">
    <property type="term" value="C:cytosol"/>
    <property type="evidence" value="ECO:0007669"/>
    <property type="project" value="TreeGrafter"/>
</dbReference>
<organism evidence="2 3">
    <name type="scientific">Kushneria phosphatilytica</name>
    <dbReference type="NCBI Taxonomy" id="657387"/>
    <lineage>
        <taxon>Bacteria</taxon>
        <taxon>Pseudomonadati</taxon>
        <taxon>Pseudomonadota</taxon>
        <taxon>Gammaproteobacteria</taxon>
        <taxon>Oceanospirillales</taxon>
        <taxon>Halomonadaceae</taxon>
        <taxon>Kushneria</taxon>
    </lineage>
</organism>
<dbReference type="GO" id="GO:0003700">
    <property type="term" value="F:DNA-binding transcription factor activity"/>
    <property type="evidence" value="ECO:0007669"/>
    <property type="project" value="TreeGrafter"/>
</dbReference>
<dbReference type="CDD" id="cd00093">
    <property type="entry name" value="HTH_XRE"/>
    <property type="match status" value="1"/>
</dbReference>
<dbReference type="AlphaFoldDB" id="A0A1S1NYL0"/>
<dbReference type="InterPro" id="IPR011051">
    <property type="entry name" value="RmlC_Cupin_sf"/>
</dbReference>
<name>A0A1S1NYL0_9GAMM</name>
<dbReference type="Pfam" id="PF01381">
    <property type="entry name" value="HTH_3"/>
    <property type="match status" value="1"/>
</dbReference>
<evidence type="ECO:0000313" key="2">
    <source>
        <dbReference type="EMBL" id="QEL10602.1"/>
    </source>
</evidence>
<dbReference type="SUPFAM" id="SSF47413">
    <property type="entry name" value="lambda repressor-like DNA-binding domains"/>
    <property type="match status" value="1"/>
</dbReference>
<dbReference type="STRING" id="657387.BH688_01530"/>
<keyword evidence="3" id="KW-1185">Reference proteome</keyword>
<protein>
    <submittedName>
        <fullName evidence="2">Helix-turn-helix transcriptional regulator</fullName>
    </submittedName>
</protein>
<dbReference type="Gene3D" id="2.60.120.10">
    <property type="entry name" value="Jelly Rolls"/>
    <property type="match status" value="1"/>
</dbReference>
<dbReference type="Gene3D" id="1.10.260.40">
    <property type="entry name" value="lambda repressor-like DNA-binding domains"/>
    <property type="match status" value="1"/>
</dbReference>
<dbReference type="InterPro" id="IPR014710">
    <property type="entry name" value="RmlC-like_jellyroll"/>
</dbReference>
<dbReference type="KEGG" id="kuy:FY550_05290"/>
<evidence type="ECO:0000256" key="1">
    <source>
        <dbReference type="ARBA" id="ARBA00023125"/>
    </source>
</evidence>
<dbReference type="PANTHER" id="PTHR46797">
    <property type="entry name" value="HTH-TYPE TRANSCRIPTIONAL REGULATOR"/>
    <property type="match status" value="1"/>
</dbReference>
<dbReference type="SMART" id="SM00530">
    <property type="entry name" value="HTH_XRE"/>
    <property type="match status" value="1"/>
</dbReference>
<dbReference type="PROSITE" id="PS50943">
    <property type="entry name" value="HTH_CROC1"/>
    <property type="match status" value="1"/>
</dbReference>
<proteinExistence type="predicted"/>
<dbReference type="InterPro" id="IPR001387">
    <property type="entry name" value="Cro/C1-type_HTH"/>
</dbReference>
<dbReference type="OrthoDB" id="9792093at2"/>
<dbReference type="GO" id="GO:0003677">
    <property type="term" value="F:DNA binding"/>
    <property type="evidence" value="ECO:0007669"/>
    <property type="project" value="UniProtKB-KW"/>
</dbReference>